<evidence type="ECO:0000256" key="3">
    <source>
        <dbReference type="ARBA" id="ARBA00022475"/>
    </source>
</evidence>
<dbReference type="Proteomes" id="UP001332192">
    <property type="component" value="Chromosome"/>
</dbReference>
<feature type="transmembrane region" description="Helical" evidence="9">
    <location>
        <begin position="141"/>
        <end position="165"/>
    </location>
</feature>
<keyword evidence="12" id="KW-1185">Reference proteome</keyword>
<feature type="transmembrane region" description="Helical" evidence="9">
    <location>
        <begin position="54"/>
        <end position="72"/>
    </location>
</feature>
<keyword evidence="4" id="KW-0997">Cell inner membrane</keyword>
<evidence type="ECO:0000313" key="12">
    <source>
        <dbReference type="Proteomes" id="UP001332192"/>
    </source>
</evidence>
<dbReference type="PANTHER" id="PTHR35011:SF10">
    <property type="entry name" value="TRAP TRANSPORTER SMALL PERMEASE PROTEIN"/>
    <property type="match status" value="1"/>
</dbReference>
<name>A0ABZ1BU98_9FIRM</name>
<keyword evidence="3" id="KW-1003">Cell membrane</keyword>
<keyword evidence="2" id="KW-0813">Transport</keyword>
<feature type="transmembrane region" description="Helical" evidence="9">
    <location>
        <begin position="93"/>
        <end position="121"/>
    </location>
</feature>
<sequence>MAGRWQRLFDGAEAVSRGAAWVAGALLLGAAAWIGVEVLVRKLLGISTQGSTEISSYVLALSTAWALPYTLLRKAHVRVDVLVARLPLAGRAAFHLVALFVLLTFVLPLAYFGWGVAWASFVRRTAANTVLGTPLWIPQGLWMLGLVAFALVLLLITVRVVGLMARQDYAGVERLAGLGGSAEEPAAKGAKRG</sequence>
<evidence type="ECO:0000256" key="4">
    <source>
        <dbReference type="ARBA" id="ARBA00022519"/>
    </source>
</evidence>
<dbReference type="RefSeq" id="WP_324715495.1">
    <property type="nucleotide sequence ID" value="NZ_CP141615.1"/>
</dbReference>
<feature type="transmembrane region" description="Helical" evidence="9">
    <location>
        <begin position="14"/>
        <end position="34"/>
    </location>
</feature>
<evidence type="ECO:0000256" key="1">
    <source>
        <dbReference type="ARBA" id="ARBA00004429"/>
    </source>
</evidence>
<keyword evidence="5 9" id="KW-0812">Transmembrane</keyword>
<dbReference type="EMBL" id="CP141615">
    <property type="protein sequence ID" value="WRP16223.1"/>
    <property type="molecule type" value="Genomic_DNA"/>
</dbReference>
<evidence type="ECO:0000256" key="9">
    <source>
        <dbReference type="SAM" id="Phobius"/>
    </source>
</evidence>
<evidence type="ECO:0000256" key="7">
    <source>
        <dbReference type="ARBA" id="ARBA00023136"/>
    </source>
</evidence>
<keyword evidence="7 9" id="KW-0472">Membrane</keyword>
<organism evidence="11 12">
    <name type="scientific">Carboxydichorda subterranea</name>
    <dbReference type="NCBI Taxonomy" id="3109565"/>
    <lineage>
        <taxon>Bacteria</taxon>
        <taxon>Bacillati</taxon>
        <taxon>Bacillota</taxon>
        <taxon>Limnochordia</taxon>
        <taxon>Limnochordales</taxon>
        <taxon>Geochordaceae</taxon>
        <taxon>Carboxydichorda</taxon>
    </lineage>
</organism>
<reference evidence="11 12" key="1">
    <citation type="journal article" date="2024" name="Front. Microbiol.">
        <title>Novel thermophilic genera Geochorda gen. nov. and Carboxydochorda gen. nov. from the deep terrestrial subsurface reveal the ecophysiological diversity in the class Limnochordia.</title>
        <authorList>
            <person name="Karnachuk O.V."/>
            <person name="Lukina A.P."/>
            <person name="Avakyan M.R."/>
            <person name="Kadnikov V.V."/>
            <person name="Begmatov S."/>
            <person name="Beletsky A.V."/>
            <person name="Vlasova K.G."/>
            <person name="Novikov A.A."/>
            <person name="Shcherbakova V.A."/>
            <person name="Mardanov A.V."/>
            <person name="Ravin N.V."/>
        </authorList>
    </citation>
    <scope>NUCLEOTIDE SEQUENCE [LARGE SCALE GENOMIC DNA]</scope>
    <source>
        <strain evidence="11 12">L945</strain>
    </source>
</reference>
<gene>
    <name evidence="11" type="ORF">U7230_08915</name>
</gene>
<evidence type="ECO:0000259" key="10">
    <source>
        <dbReference type="Pfam" id="PF04290"/>
    </source>
</evidence>
<evidence type="ECO:0000256" key="2">
    <source>
        <dbReference type="ARBA" id="ARBA00022448"/>
    </source>
</evidence>
<keyword evidence="6 9" id="KW-1133">Transmembrane helix</keyword>
<dbReference type="InterPro" id="IPR007387">
    <property type="entry name" value="TRAP_DctQ"/>
</dbReference>
<evidence type="ECO:0000256" key="8">
    <source>
        <dbReference type="ARBA" id="ARBA00038436"/>
    </source>
</evidence>
<evidence type="ECO:0000256" key="6">
    <source>
        <dbReference type="ARBA" id="ARBA00022989"/>
    </source>
</evidence>
<proteinExistence type="inferred from homology"/>
<evidence type="ECO:0000313" key="11">
    <source>
        <dbReference type="EMBL" id="WRP16223.1"/>
    </source>
</evidence>
<evidence type="ECO:0000256" key="5">
    <source>
        <dbReference type="ARBA" id="ARBA00022692"/>
    </source>
</evidence>
<accession>A0ABZ1BU98</accession>
<protein>
    <submittedName>
        <fullName evidence="11">TRAP transporter small permease</fullName>
    </submittedName>
</protein>
<dbReference type="InterPro" id="IPR055348">
    <property type="entry name" value="DctQ"/>
</dbReference>
<dbReference type="PANTHER" id="PTHR35011">
    <property type="entry name" value="2,3-DIKETO-L-GULONATE TRAP TRANSPORTER SMALL PERMEASE PROTEIN YIAM"/>
    <property type="match status" value="1"/>
</dbReference>
<dbReference type="Pfam" id="PF04290">
    <property type="entry name" value="DctQ"/>
    <property type="match status" value="1"/>
</dbReference>
<comment type="similarity">
    <text evidence="8">Belongs to the TRAP transporter small permease family.</text>
</comment>
<feature type="domain" description="Tripartite ATP-independent periplasmic transporters DctQ component" evidence="10">
    <location>
        <begin position="34"/>
        <end position="160"/>
    </location>
</feature>
<comment type="subcellular location">
    <subcellularLocation>
        <location evidence="1">Cell inner membrane</location>
        <topology evidence="1">Multi-pass membrane protein</topology>
    </subcellularLocation>
</comment>